<keyword evidence="2" id="KW-0812">Transmembrane</keyword>
<keyword evidence="2" id="KW-0472">Membrane</keyword>
<proteinExistence type="predicted"/>
<dbReference type="AlphaFoldDB" id="A0A6J4LHY7"/>
<evidence type="ECO:0000256" key="2">
    <source>
        <dbReference type="SAM" id="Phobius"/>
    </source>
</evidence>
<evidence type="ECO:0000313" key="4">
    <source>
        <dbReference type="EMBL" id="CAA9332826.1"/>
    </source>
</evidence>
<keyword evidence="3" id="KW-0732">Signal</keyword>
<feature type="compositionally biased region" description="Acidic residues" evidence="1">
    <location>
        <begin position="287"/>
        <end position="298"/>
    </location>
</feature>
<feature type="signal peptide" evidence="3">
    <location>
        <begin position="1"/>
        <end position="24"/>
    </location>
</feature>
<dbReference type="SUPFAM" id="SSF75011">
    <property type="entry name" value="3-carboxy-cis,cis-mucoante lactonizing enzyme"/>
    <property type="match status" value="1"/>
</dbReference>
<sequence length="336" mass="35029">MSRGGPWPHVGLAAAAVAAAAVLADPAAEVEEAFTLADREIAESSGLVQQDGLVLTVNDSGGDPVIYAVDPESGETVGRTTYTSDEVEDVEAMAVGPDGTVWVGDIGDNGADRDSIALYAVPPVGRGDSTVEAPRYELTYNGGARDAETLLADPRDGRLYVVSKQPFGGAVFAVPDPLQEDGSNVLREVTAVNGFLTDGTFTADGRHALLRGYGRVWLAETDRWRYLANMPLPDQRQGEGITVTDDPETFLISSEGAGTAVLSVPMAEDMAAALRGEDSSEAPPATTEDEEDAGEDEGVPALRVVGVVAGGVVALLALAAAVALLRGARRRGRWRP</sequence>
<name>A0A6J4LHY7_9ACTN</name>
<accession>A0A6J4LHY7</accession>
<keyword evidence="2" id="KW-1133">Transmembrane helix</keyword>
<feature type="transmembrane region" description="Helical" evidence="2">
    <location>
        <begin position="304"/>
        <end position="325"/>
    </location>
</feature>
<feature type="region of interest" description="Disordered" evidence="1">
    <location>
        <begin position="274"/>
        <end position="298"/>
    </location>
</feature>
<protein>
    <recommendedName>
        <fullName evidence="5">Esterase-like activity of phytase family protein</fullName>
    </recommendedName>
</protein>
<gene>
    <name evidence="4" type="ORF">AVDCRST_MAG24-900</name>
</gene>
<reference evidence="4" key="1">
    <citation type="submission" date="2020-02" db="EMBL/GenBank/DDBJ databases">
        <authorList>
            <person name="Meier V. D."/>
        </authorList>
    </citation>
    <scope>NUCLEOTIDE SEQUENCE</scope>
    <source>
        <strain evidence="4">AVDCRST_MAG24</strain>
    </source>
</reference>
<organism evidence="4">
    <name type="scientific">uncultured Nocardioidaceae bacterium</name>
    <dbReference type="NCBI Taxonomy" id="253824"/>
    <lineage>
        <taxon>Bacteria</taxon>
        <taxon>Bacillati</taxon>
        <taxon>Actinomycetota</taxon>
        <taxon>Actinomycetes</taxon>
        <taxon>Propionibacteriales</taxon>
        <taxon>Nocardioidaceae</taxon>
        <taxon>environmental samples</taxon>
    </lineage>
</organism>
<evidence type="ECO:0000256" key="3">
    <source>
        <dbReference type="SAM" id="SignalP"/>
    </source>
</evidence>
<evidence type="ECO:0000256" key="1">
    <source>
        <dbReference type="SAM" id="MobiDB-lite"/>
    </source>
</evidence>
<dbReference type="EMBL" id="CADCUF010000139">
    <property type="protein sequence ID" value="CAA9332826.1"/>
    <property type="molecule type" value="Genomic_DNA"/>
</dbReference>
<evidence type="ECO:0008006" key="5">
    <source>
        <dbReference type="Google" id="ProtNLM"/>
    </source>
</evidence>
<feature type="chain" id="PRO_5038888158" description="Esterase-like activity of phytase family protein" evidence="3">
    <location>
        <begin position="25"/>
        <end position="336"/>
    </location>
</feature>